<dbReference type="Proteomes" id="UP000059542">
    <property type="component" value="Chromosome"/>
</dbReference>
<dbReference type="EMBL" id="CP013909">
    <property type="protein sequence ID" value="ALW86315.1"/>
    <property type="molecule type" value="Genomic_DNA"/>
</dbReference>
<dbReference type="AlphaFoldDB" id="A0A0U4BID4"/>
<dbReference type="KEGG" id="hyg:AUC43_15230"/>
<dbReference type="RefSeq" id="WP_068195473.1">
    <property type="nucleotide sequence ID" value="NZ_CP013909.1"/>
</dbReference>
<sequence>MQKVTITQDPITWVQHMFKTMEELLPEAEYADELEETKRDLLGENDFYTAEERDELGFPHPIEYHELEFNDEVLRRDKALGDLNLMTLANDVISIWVPRFEDPELTQAAHAGVQDFMTSMENFVNHASGVKNAKYTVTNDQHELRWAPRKAIVVNEWSVKTALAIDLYHQRPNDHDFVLEATSMIHVHESFQKTYLNKLFLRPLAK</sequence>
<dbReference type="STRING" id="1411621.AUC43_15230"/>
<organism evidence="1 2">
    <name type="scientific">Hymenobacter sedentarius</name>
    <dbReference type="NCBI Taxonomy" id="1411621"/>
    <lineage>
        <taxon>Bacteria</taxon>
        <taxon>Pseudomonadati</taxon>
        <taxon>Bacteroidota</taxon>
        <taxon>Cytophagia</taxon>
        <taxon>Cytophagales</taxon>
        <taxon>Hymenobacteraceae</taxon>
        <taxon>Hymenobacter</taxon>
    </lineage>
</organism>
<accession>A0A0U4BID4</accession>
<gene>
    <name evidence="1" type="ORF">AUC43_15230</name>
</gene>
<evidence type="ECO:0000313" key="2">
    <source>
        <dbReference type="Proteomes" id="UP000059542"/>
    </source>
</evidence>
<proteinExistence type="predicted"/>
<keyword evidence="2" id="KW-1185">Reference proteome</keyword>
<reference evidence="1 2" key="1">
    <citation type="submission" date="2015-12" db="EMBL/GenBank/DDBJ databases">
        <authorList>
            <person name="Shamseldin A."/>
            <person name="Moawad H."/>
            <person name="Abd El-Rahim W.M."/>
            <person name="Sadowsky M.J."/>
        </authorList>
    </citation>
    <scope>NUCLEOTIDE SEQUENCE [LARGE SCALE GENOMIC DNA]</scope>
    <source>
        <strain evidence="1 2">DG5B</strain>
    </source>
</reference>
<protein>
    <submittedName>
        <fullName evidence="1">Uncharacterized protein</fullName>
    </submittedName>
</protein>
<name>A0A0U4BID4_9BACT</name>
<evidence type="ECO:0000313" key="1">
    <source>
        <dbReference type="EMBL" id="ALW86315.1"/>
    </source>
</evidence>